<dbReference type="PATRIC" id="fig|1335048.3.peg.1757"/>
<feature type="transmembrane region" description="Helical" evidence="1">
    <location>
        <begin position="21"/>
        <end position="39"/>
    </location>
</feature>
<feature type="transmembrane region" description="Helical" evidence="1">
    <location>
        <begin position="197"/>
        <end position="217"/>
    </location>
</feature>
<dbReference type="PANTHER" id="PTHR22911">
    <property type="entry name" value="ACYL-MALONYL CONDENSING ENZYME-RELATED"/>
    <property type="match status" value="1"/>
</dbReference>
<dbReference type="PANTHER" id="PTHR22911:SF103">
    <property type="entry name" value="BLR2811 PROTEIN"/>
    <property type="match status" value="1"/>
</dbReference>
<feature type="transmembrane region" description="Helical" evidence="1">
    <location>
        <begin position="166"/>
        <end position="185"/>
    </location>
</feature>
<keyword evidence="1" id="KW-0812">Transmembrane</keyword>
<dbReference type="Pfam" id="PF00892">
    <property type="entry name" value="EamA"/>
    <property type="match status" value="2"/>
</dbReference>
<proteinExistence type="predicted"/>
<feature type="transmembrane region" description="Helical" evidence="1">
    <location>
        <begin position="142"/>
        <end position="160"/>
    </location>
</feature>
<protein>
    <recommendedName>
        <fullName evidence="2">EamA domain-containing protein</fullName>
    </recommendedName>
</protein>
<feature type="transmembrane region" description="Helical" evidence="1">
    <location>
        <begin position="90"/>
        <end position="111"/>
    </location>
</feature>
<feature type="transmembrane region" description="Helical" evidence="1">
    <location>
        <begin position="280"/>
        <end position="297"/>
    </location>
</feature>
<dbReference type="KEGG" id="daa:AKL17_1685"/>
<feature type="transmembrane region" description="Helical" evidence="1">
    <location>
        <begin position="253"/>
        <end position="274"/>
    </location>
</feature>
<dbReference type="SUPFAM" id="SSF103481">
    <property type="entry name" value="Multidrug resistance efflux transporter EmrE"/>
    <property type="match status" value="2"/>
</dbReference>
<dbReference type="GO" id="GO:0016020">
    <property type="term" value="C:membrane"/>
    <property type="evidence" value="ECO:0007669"/>
    <property type="project" value="InterPro"/>
</dbReference>
<evidence type="ECO:0000259" key="2">
    <source>
        <dbReference type="Pfam" id="PF00892"/>
    </source>
</evidence>
<feature type="transmembrane region" description="Helical" evidence="1">
    <location>
        <begin position="223"/>
        <end position="246"/>
    </location>
</feature>
<gene>
    <name evidence="3" type="ORF">AKL17_1685</name>
</gene>
<keyword evidence="1" id="KW-0472">Membrane</keyword>
<evidence type="ECO:0000256" key="1">
    <source>
        <dbReference type="SAM" id="Phobius"/>
    </source>
</evidence>
<reference evidence="3 4" key="1">
    <citation type="submission" date="2015-09" db="EMBL/GenBank/DDBJ databases">
        <title>Complete genome sequence of Defluviimonas alba cai42t isolated from an oilfield in Xinjiang.</title>
        <authorList>
            <person name="Geng S."/>
            <person name="Pan X."/>
            <person name="Wu X."/>
        </authorList>
    </citation>
    <scope>NUCLEOTIDE SEQUENCE [LARGE SCALE GENOMIC DNA]</scope>
    <source>
        <strain evidence="4">cai42</strain>
    </source>
</reference>
<dbReference type="AlphaFoldDB" id="A0A159Z1S8"/>
<sequence length="308" mass="32382">MNMQDKTGGGPALPPAEVPGLSAAARGILIMLLGIMIFTLMDALAKHLSASYPSMQVVWARYAGQTVLVVVLLAPRLGSVIRTRSPGLQALRSLFQFGATALFFLSLAHIGLAEATAIMDVNPVLITLGAALFLGERIGPRRMAGVLVSLVGALIIVRPGSGVFSLAALLPLAAAFCYAGFAVLTRLTSATEGIWTSMLYAALLGTAVSTAMLPWIWQPVAIGDLWGFALIGLMGAAGQLCLVRAFTLAEAGVIAPFGYSGLIFATLWGFVFFGTLPDRWTVIGALVIVGAGLYVWHREAQLARAARR</sequence>
<feature type="domain" description="EamA" evidence="2">
    <location>
        <begin position="26"/>
        <end position="157"/>
    </location>
</feature>
<evidence type="ECO:0000313" key="3">
    <source>
        <dbReference type="EMBL" id="AMY68937.1"/>
    </source>
</evidence>
<dbReference type="InterPro" id="IPR000620">
    <property type="entry name" value="EamA_dom"/>
</dbReference>
<dbReference type="STRING" id="1335048.AKL17_1685"/>
<dbReference type="EMBL" id="CP012661">
    <property type="protein sequence ID" value="AMY68937.1"/>
    <property type="molecule type" value="Genomic_DNA"/>
</dbReference>
<keyword evidence="1" id="KW-1133">Transmembrane helix</keyword>
<feature type="transmembrane region" description="Helical" evidence="1">
    <location>
        <begin position="59"/>
        <end position="78"/>
    </location>
</feature>
<accession>A0A159Z1S8</accession>
<dbReference type="Proteomes" id="UP000076128">
    <property type="component" value="Chromosome"/>
</dbReference>
<feature type="transmembrane region" description="Helical" evidence="1">
    <location>
        <begin position="117"/>
        <end position="135"/>
    </location>
</feature>
<feature type="domain" description="EamA" evidence="2">
    <location>
        <begin position="167"/>
        <end position="291"/>
    </location>
</feature>
<dbReference type="InterPro" id="IPR037185">
    <property type="entry name" value="EmrE-like"/>
</dbReference>
<evidence type="ECO:0000313" key="4">
    <source>
        <dbReference type="Proteomes" id="UP000076128"/>
    </source>
</evidence>
<organism evidence="3 4">
    <name type="scientific">Frigidibacter mobilis</name>
    <dbReference type="NCBI Taxonomy" id="1335048"/>
    <lineage>
        <taxon>Bacteria</taxon>
        <taxon>Pseudomonadati</taxon>
        <taxon>Pseudomonadota</taxon>
        <taxon>Alphaproteobacteria</taxon>
        <taxon>Rhodobacterales</taxon>
        <taxon>Paracoccaceae</taxon>
        <taxon>Frigidibacter</taxon>
    </lineage>
</organism>
<name>A0A159Z1S8_9RHOB</name>
<dbReference type="Gene3D" id="1.10.3730.20">
    <property type="match status" value="1"/>
</dbReference>
<keyword evidence="4" id="KW-1185">Reference proteome</keyword>
<dbReference type="RefSeq" id="WP_236938059.1">
    <property type="nucleotide sequence ID" value="NZ_CP012661.1"/>
</dbReference>